<keyword evidence="1" id="KW-0472">Membrane</keyword>
<keyword evidence="1" id="KW-1133">Transmembrane helix</keyword>
<organism evidence="2">
    <name type="scientific">viral metagenome</name>
    <dbReference type="NCBI Taxonomy" id="1070528"/>
    <lineage>
        <taxon>unclassified sequences</taxon>
        <taxon>metagenomes</taxon>
        <taxon>organismal metagenomes</taxon>
    </lineage>
</organism>
<dbReference type="EMBL" id="MN739726">
    <property type="protein sequence ID" value="QHT23149.1"/>
    <property type="molecule type" value="Genomic_DNA"/>
</dbReference>
<evidence type="ECO:0000313" key="2">
    <source>
        <dbReference type="EMBL" id="QHT23149.1"/>
    </source>
</evidence>
<dbReference type="AlphaFoldDB" id="A0A6C0E4E2"/>
<keyword evidence="1" id="KW-0812">Transmembrane</keyword>
<accession>A0A6C0E4E2</accession>
<evidence type="ECO:0000256" key="1">
    <source>
        <dbReference type="SAM" id="Phobius"/>
    </source>
</evidence>
<feature type="transmembrane region" description="Helical" evidence="1">
    <location>
        <begin position="176"/>
        <end position="198"/>
    </location>
</feature>
<feature type="transmembrane region" description="Helical" evidence="1">
    <location>
        <begin position="210"/>
        <end position="236"/>
    </location>
</feature>
<reference evidence="2" key="1">
    <citation type="journal article" date="2020" name="Nature">
        <title>Giant virus diversity and host interactions through global metagenomics.</title>
        <authorList>
            <person name="Schulz F."/>
            <person name="Roux S."/>
            <person name="Paez-Espino D."/>
            <person name="Jungbluth S."/>
            <person name="Walsh D.A."/>
            <person name="Denef V.J."/>
            <person name="McMahon K.D."/>
            <person name="Konstantinidis K.T."/>
            <person name="Eloe-Fadrosh E.A."/>
            <person name="Kyrpides N.C."/>
            <person name="Woyke T."/>
        </authorList>
    </citation>
    <scope>NUCLEOTIDE SEQUENCE</scope>
    <source>
        <strain evidence="2">GVMAG-M-3300023179-114</strain>
    </source>
</reference>
<protein>
    <submittedName>
        <fullName evidence="2">Uncharacterized protein</fullName>
    </submittedName>
</protein>
<name>A0A6C0E4E2_9ZZZZ</name>
<proteinExistence type="predicted"/>
<sequence length="246" mass="28269">MESQSQINSLALLQQQQKTTDQLNSLLEKSAQAIMCGPICQKLKKTQELEQQYLNAQTNMQTAPIQLEQTRKAYYEFKEGSGAYNTMLEQDLQKKANEISKIITEKFNEEVHRANVMNMYLNSQIINSKNTVELYNSYNQKNSEMEKVIKRSYGDVLTKDRKSYYETQELDGLKNWYTVFLIIYYLLTLAFILGAIFSPNAMTTSQKVGITFLLIIYPLVIDKIATTIGGVLHTIISILPKNVYNK</sequence>